<dbReference type="PANTHER" id="PTHR36166">
    <property type="entry name" value="CHROMOSOME 9, WHOLE GENOME SHOTGUN SEQUENCE"/>
    <property type="match status" value="1"/>
</dbReference>
<sequence length="156" mass="16977">MRTIRTEREIAAPAGAVWEVLTDLSAYREWNPHVVDAGGRLREGETVEIRVSRGGGRARALPVRVTEVDPPRTLSWVGRVLAAPLFEGRHTFELHELGERRTRLVNRETATGLLVPLLVAADAEADYEAMNDALAARVEARVEESGNDGGRGTGAA</sequence>
<reference evidence="1 2" key="1">
    <citation type="submission" date="2022-06" db="EMBL/GenBank/DDBJ databases">
        <title>Halogeometricum sp. a new haloarchaeum isolate from saline soil.</title>
        <authorList>
            <person name="Strakova D."/>
            <person name="Galisteo C."/>
            <person name="Sanchez-Porro C."/>
            <person name="Ventosa A."/>
        </authorList>
    </citation>
    <scope>NUCLEOTIDE SEQUENCE [LARGE SCALE GENOMIC DNA]</scope>
    <source>
        <strain evidence="1 2">S1BR25-6</strain>
    </source>
</reference>
<dbReference type="Gene3D" id="3.30.530.20">
    <property type="match status" value="1"/>
</dbReference>
<protein>
    <submittedName>
        <fullName evidence="1">SRPBCC domain-containing protein</fullName>
    </submittedName>
</protein>
<accession>A0ABU2G8K6</accession>
<keyword evidence="2" id="KW-1185">Reference proteome</keyword>
<dbReference type="InterPro" id="IPR023393">
    <property type="entry name" value="START-like_dom_sf"/>
</dbReference>
<organism evidence="1 2">
    <name type="scientific">Halogeometricum salsisoli</name>
    <dbReference type="NCBI Taxonomy" id="2950536"/>
    <lineage>
        <taxon>Archaea</taxon>
        <taxon>Methanobacteriati</taxon>
        <taxon>Methanobacteriota</taxon>
        <taxon>Stenosarchaea group</taxon>
        <taxon>Halobacteria</taxon>
        <taxon>Halobacteriales</taxon>
        <taxon>Haloferacaceae</taxon>
        <taxon>Halogeometricum</taxon>
    </lineage>
</organism>
<comment type="caution">
    <text evidence="1">The sequence shown here is derived from an EMBL/GenBank/DDBJ whole genome shotgun (WGS) entry which is preliminary data.</text>
</comment>
<proteinExistence type="predicted"/>
<evidence type="ECO:0000313" key="2">
    <source>
        <dbReference type="Proteomes" id="UP001257060"/>
    </source>
</evidence>
<dbReference type="SUPFAM" id="SSF55961">
    <property type="entry name" value="Bet v1-like"/>
    <property type="match status" value="1"/>
</dbReference>
<dbReference type="PANTHER" id="PTHR36166:SF1">
    <property type="entry name" value="SRPBCC DOMAIN-CONTAINING PROTEIN"/>
    <property type="match status" value="1"/>
</dbReference>
<dbReference type="CDD" id="cd07822">
    <property type="entry name" value="SRPBCC_4"/>
    <property type="match status" value="1"/>
</dbReference>
<dbReference type="InterPro" id="IPR019587">
    <property type="entry name" value="Polyketide_cyclase/dehydratase"/>
</dbReference>
<gene>
    <name evidence="1" type="ORF">NDI76_00055</name>
</gene>
<dbReference type="RefSeq" id="WP_310921901.1">
    <property type="nucleotide sequence ID" value="NZ_JAMQOP010000001.1"/>
</dbReference>
<evidence type="ECO:0000313" key="1">
    <source>
        <dbReference type="EMBL" id="MDS0297131.1"/>
    </source>
</evidence>
<name>A0ABU2G8K6_9EURY</name>
<dbReference type="EMBL" id="JAMQOP010000001">
    <property type="protein sequence ID" value="MDS0297131.1"/>
    <property type="molecule type" value="Genomic_DNA"/>
</dbReference>
<dbReference type="Proteomes" id="UP001257060">
    <property type="component" value="Unassembled WGS sequence"/>
</dbReference>
<dbReference type="Pfam" id="PF10604">
    <property type="entry name" value="Polyketide_cyc2"/>
    <property type="match status" value="1"/>
</dbReference>